<evidence type="ECO:0000313" key="3">
    <source>
        <dbReference type="EMBL" id="NME87941.1"/>
    </source>
</evidence>
<dbReference type="PANTHER" id="PTHR42987">
    <property type="entry name" value="PEPTIDASE S49"/>
    <property type="match status" value="1"/>
</dbReference>
<protein>
    <submittedName>
        <fullName evidence="3">S49 family peptidase</fullName>
    </submittedName>
</protein>
<dbReference type="GO" id="GO:0006508">
    <property type="term" value="P:proteolysis"/>
    <property type="evidence" value="ECO:0007669"/>
    <property type="project" value="InterPro"/>
</dbReference>
<dbReference type="SUPFAM" id="SSF52096">
    <property type="entry name" value="ClpP/crotonase"/>
    <property type="match status" value="1"/>
</dbReference>
<dbReference type="Proteomes" id="UP000520291">
    <property type="component" value="Unassembled WGS sequence"/>
</dbReference>
<dbReference type="InterPro" id="IPR029045">
    <property type="entry name" value="ClpP/crotonase-like_dom_sf"/>
</dbReference>
<feature type="domain" description="Peptidase S49" evidence="2">
    <location>
        <begin position="141"/>
        <end position="290"/>
    </location>
</feature>
<comment type="caution">
    <text evidence="3">The sequence shown here is derived from an EMBL/GenBank/DDBJ whole genome shotgun (WGS) entry which is preliminary data.</text>
</comment>
<evidence type="ECO:0000256" key="1">
    <source>
        <dbReference type="ARBA" id="ARBA00008683"/>
    </source>
</evidence>
<proteinExistence type="inferred from homology"/>
<comment type="similarity">
    <text evidence="1">Belongs to the peptidase S49 family.</text>
</comment>
<name>A0A7X9SEJ9_9BACE</name>
<dbReference type="InterPro" id="IPR002142">
    <property type="entry name" value="Peptidase_S49"/>
</dbReference>
<dbReference type="EMBL" id="JABAGL010000037">
    <property type="protein sequence ID" value="NME87941.1"/>
    <property type="molecule type" value="Genomic_DNA"/>
</dbReference>
<dbReference type="Gene3D" id="3.90.226.10">
    <property type="entry name" value="2-enoyl-CoA Hydratase, Chain A, domain 1"/>
    <property type="match status" value="1"/>
</dbReference>
<dbReference type="PANTHER" id="PTHR42987:SF4">
    <property type="entry name" value="PROTEASE SOHB-RELATED"/>
    <property type="match status" value="1"/>
</dbReference>
<organism evidence="3 4">
    <name type="scientific">Bacteroides eggerthii</name>
    <dbReference type="NCBI Taxonomy" id="28111"/>
    <lineage>
        <taxon>Bacteria</taxon>
        <taxon>Pseudomonadati</taxon>
        <taxon>Bacteroidota</taxon>
        <taxon>Bacteroidia</taxon>
        <taxon>Bacteroidales</taxon>
        <taxon>Bacteroidaceae</taxon>
        <taxon>Bacteroides</taxon>
    </lineage>
</organism>
<dbReference type="Pfam" id="PF01343">
    <property type="entry name" value="Peptidase_S49"/>
    <property type="match status" value="1"/>
</dbReference>
<reference evidence="3 4" key="1">
    <citation type="submission" date="2020-04" db="EMBL/GenBank/DDBJ databases">
        <authorList>
            <person name="Hitch T.C.A."/>
            <person name="Wylensek D."/>
            <person name="Clavel T."/>
        </authorList>
    </citation>
    <scope>NUCLEOTIDE SEQUENCE [LARGE SCALE GENOMIC DNA]</scope>
    <source>
        <strain evidence="3 4">WCA3-601-WT-5E</strain>
    </source>
</reference>
<evidence type="ECO:0000259" key="2">
    <source>
        <dbReference type="Pfam" id="PF01343"/>
    </source>
</evidence>
<evidence type="ECO:0000313" key="4">
    <source>
        <dbReference type="Proteomes" id="UP000520291"/>
    </source>
</evidence>
<gene>
    <name evidence="3" type="ORF">HF841_18325</name>
</gene>
<dbReference type="GO" id="GO:0008233">
    <property type="term" value="F:peptidase activity"/>
    <property type="evidence" value="ECO:0007669"/>
    <property type="project" value="InterPro"/>
</dbReference>
<sequence length="305" mass="33395">MTFSNLYSAVCRGKWFVSFREVESNLLLVDKLLDHGVDNQDAGKLADREPIPLMVAATDGRSMKLKNSFSDAPQGSTAIIPVHGTMLKYGTYCSYGTMEYADLIREAADSSNISSVLCDIDSGGGAVDAIAPLVDAILYARSKGKAVVAHCDLCASAAYYAASYCNEIIASNTISAEFGSIGVMMSFPDYAKYYESAGIKMHTIYSNLSDYKNAPFEAAKKGDYASIRDEELDPLARDFQANVRKNRGNCLKLETEGLLRGRMFYAEDALKVGLIDSIGTQDYAVKRSREINSEMTIYNYINSKS</sequence>
<dbReference type="CDD" id="cd07022">
    <property type="entry name" value="S49_Sppa_36K_type"/>
    <property type="match status" value="1"/>
</dbReference>
<dbReference type="InterPro" id="IPR033855">
    <property type="entry name" value="Protein_C"/>
</dbReference>
<accession>A0A7X9SEJ9</accession>
<dbReference type="RefSeq" id="WP_168948273.1">
    <property type="nucleotide sequence ID" value="NZ_JABAGL010000037.1"/>
</dbReference>
<dbReference type="AlphaFoldDB" id="A0A7X9SEJ9"/>